<keyword evidence="7" id="KW-0547">Nucleotide-binding</keyword>
<evidence type="ECO:0000313" key="17">
    <source>
        <dbReference type="EMBL" id="MFG6447861.1"/>
    </source>
</evidence>
<dbReference type="Gene3D" id="2.30.30.40">
    <property type="entry name" value="SH3 Domains"/>
    <property type="match status" value="1"/>
</dbReference>
<dbReference type="EC" id="2.7.13.3" evidence="2"/>
<dbReference type="Pfam" id="PF01627">
    <property type="entry name" value="Hpt"/>
    <property type="match status" value="1"/>
</dbReference>
<dbReference type="PANTHER" id="PTHR43395:SF10">
    <property type="entry name" value="CHEMOTAXIS PROTEIN CHEA"/>
    <property type="match status" value="1"/>
</dbReference>
<evidence type="ECO:0000256" key="3">
    <source>
        <dbReference type="ARBA" id="ARBA00021495"/>
    </source>
</evidence>
<evidence type="ECO:0000313" key="18">
    <source>
        <dbReference type="Proteomes" id="UP001606099"/>
    </source>
</evidence>
<sequence length="734" mass="79551">MSQHDDDAEILATARAGFIDEARENLQQFEQALLVLEGDPQDSESLNAAFRAAHTIKGTAGLFGFDTVVSFTHEAETLLEALRSGKRALDDDVAAALFESRDQIERLLDDLGNTPPTPAVQASSERLAERLRALMGKAAPPPAQPSAAAPEAAEPTAAADSEQPWQLSLRFMGDALRNGLDPLAFLRYLSSFAELQHMRMLAESVPTLEQLDAEHCYLGFEVRLKTEADRERILSVFEFAADDSDVRLLPPSASAADYHALLEHRCGKDPAARQQLLAVWQAQGVQLLTREEAAPGTEPGEAPALPAVERRAEPAAAAAAGGERRAAEPERRQGGRDRRGGDETRFVRVRADKLDRLIDLIGELVIAGSGAQMAAHQEQSTLMMEAATRVMDLVQETRDGALALRMVPIGETFGRYQRVVRDMTKQLGKEVELVVSGGDTELDKSMVDGIADPLMHLVRNSMDHGLESPEQRLAAGKPRSGQLALHAYHEAGAIVIEVSDDGRGLSRERIIAKATERGLILPDQILSDHEVWQLIFLPGFSTAEQVTDISGRGVGMDVVKRNIEAMRGTIALSSTPGRGTLTQIRLPLTLAMIDGFLTLVGGVHYVLPLAMVSECIDLPNECHEDSSERISGTFNLRGEVLPWLDLGAFYSLPRDPERRRSVVVVRSGGGRVGLIVDRLLGEHQTVIKPLSNIFQHLKALAGSTILGSGDVALVLDVVGLIGTAVHTEPKRNTS</sequence>
<evidence type="ECO:0000259" key="14">
    <source>
        <dbReference type="PROSITE" id="PS50109"/>
    </source>
</evidence>
<evidence type="ECO:0000256" key="6">
    <source>
        <dbReference type="ARBA" id="ARBA00022679"/>
    </source>
</evidence>
<reference evidence="17 18" key="1">
    <citation type="submission" date="2024-08" db="EMBL/GenBank/DDBJ databases">
        <authorList>
            <person name="Lu H."/>
        </authorList>
    </citation>
    <scope>NUCLEOTIDE SEQUENCE [LARGE SCALE GENOMIC DNA]</scope>
    <source>
        <strain evidence="17 18">BYS180W</strain>
    </source>
</reference>
<dbReference type="InterPro" id="IPR002545">
    <property type="entry name" value="CheW-lke_dom"/>
</dbReference>
<dbReference type="SMART" id="SM00387">
    <property type="entry name" value="HATPase_c"/>
    <property type="match status" value="1"/>
</dbReference>
<dbReference type="InterPro" id="IPR008207">
    <property type="entry name" value="Sig_transdc_His_kin_Hpt_dom"/>
</dbReference>
<dbReference type="Gene3D" id="1.10.287.560">
    <property type="entry name" value="Histidine kinase CheA-like, homodimeric domain"/>
    <property type="match status" value="1"/>
</dbReference>
<dbReference type="Proteomes" id="UP001606099">
    <property type="component" value="Unassembled WGS sequence"/>
</dbReference>
<feature type="region of interest" description="Disordered" evidence="13">
    <location>
        <begin position="137"/>
        <end position="160"/>
    </location>
</feature>
<accession>A0ABW7FU54</accession>
<organism evidence="17 18">
    <name type="scientific">Roseateles rivi</name>
    <dbReference type="NCBI Taxonomy" id="3299028"/>
    <lineage>
        <taxon>Bacteria</taxon>
        <taxon>Pseudomonadati</taxon>
        <taxon>Pseudomonadota</taxon>
        <taxon>Betaproteobacteria</taxon>
        <taxon>Burkholderiales</taxon>
        <taxon>Sphaerotilaceae</taxon>
        <taxon>Roseateles</taxon>
    </lineage>
</organism>
<comment type="caution">
    <text evidence="17">The sequence shown here is derived from an EMBL/GenBank/DDBJ whole genome shotgun (WGS) entry which is preliminary data.</text>
</comment>
<dbReference type="Gene3D" id="3.30.565.10">
    <property type="entry name" value="Histidine kinase-like ATPase, C-terminal domain"/>
    <property type="match status" value="1"/>
</dbReference>
<dbReference type="InterPro" id="IPR051315">
    <property type="entry name" value="Bact_Chemotaxis_CheA"/>
</dbReference>
<dbReference type="InterPro" id="IPR036641">
    <property type="entry name" value="HPT_dom_sf"/>
</dbReference>
<dbReference type="Pfam" id="PF02518">
    <property type="entry name" value="HATPase_c"/>
    <property type="match status" value="1"/>
</dbReference>
<dbReference type="RefSeq" id="WP_394459608.1">
    <property type="nucleotide sequence ID" value="NZ_JBIGHZ010000002.1"/>
</dbReference>
<dbReference type="InterPro" id="IPR004358">
    <property type="entry name" value="Sig_transdc_His_kin-like_C"/>
</dbReference>
<dbReference type="CDD" id="cd16916">
    <property type="entry name" value="HATPase_CheA-like"/>
    <property type="match status" value="1"/>
</dbReference>
<dbReference type="InterPro" id="IPR003594">
    <property type="entry name" value="HATPase_dom"/>
</dbReference>
<evidence type="ECO:0000256" key="11">
    <source>
        <dbReference type="ARBA" id="ARBA00035100"/>
    </source>
</evidence>
<evidence type="ECO:0000256" key="12">
    <source>
        <dbReference type="PROSITE-ProRule" id="PRU00110"/>
    </source>
</evidence>
<dbReference type="Pfam" id="PF01584">
    <property type="entry name" value="CheW"/>
    <property type="match status" value="1"/>
</dbReference>
<dbReference type="SMART" id="SM00260">
    <property type="entry name" value="CheW"/>
    <property type="match status" value="1"/>
</dbReference>
<dbReference type="SMART" id="SM01231">
    <property type="entry name" value="H-kinase_dim"/>
    <property type="match status" value="1"/>
</dbReference>
<evidence type="ECO:0000256" key="2">
    <source>
        <dbReference type="ARBA" id="ARBA00012438"/>
    </source>
</evidence>
<dbReference type="SUPFAM" id="SSF55874">
    <property type="entry name" value="ATPase domain of HSP90 chaperone/DNA topoisomerase II/histidine kinase"/>
    <property type="match status" value="1"/>
</dbReference>
<dbReference type="Gene3D" id="1.20.120.160">
    <property type="entry name" value="HPT domain"/>
    <property type="match status" value="1"/>
</dbReference>
<keyword evidence="18" id="KW-1185">Reference proteome</keyword>
<dbReference type="SUPFAM" id="SSF47226">
    <property type="entry name" value="Histidine-containing phosphotransfer domain, HPT domain"/>
    <property type="match status" value="1"/>
</dbReference>
<proteinExistence type="predicted"/>
<keyword evidence="10" id="KW-0902">Two-component regulatory system</keyword>
<keyword evidence="6 17" id="KW-0808">Transferase</keyword>
<name>A0ABW7FU54_9BURK</name>
<dbReference type="PANTHER" id="PTHR43395">
    <property type="entry name" value="SENSOR HISTIDINE KINASE CHEA"/>
    <property type="match status" value="1"/>
</dbReference>
<feature type="region of interest" description="Disordered" evidence="13">
    <location>
        <begin position="291"/>
        <end position="344"/>
    </location>
</feature>
<evidence type="ECO:0000256" key="4">
    <source>
        <dbReference type="ARBA" id="ARBA00022500"/>
    </source>
</evidence>
<dbReference type="SUPFAM" id="SSF47384">
    <property type="entry name" value="Homodimeric domain of signal transducing histidine kinase"/>
    <property type="match status" value="1"/>
</dbReference>
<evidence type="ECO:0000256" key="1">
    <source>
        <dbReference type="ARBA" id="ARBA00000085"/>
    </source>
</evidence>
<dbReference type="InterPro" id="IPR036097">
    <property type="entry name" value="HisK_dim/P_sf"/>
</dbReference>
<dbReference type="SUPFAM" id="SSF50341">
    <property type="entry name" value="CheW-like"/>
    <property type="match status" value="1"/>
</dbReference>
<feature type="compositionally biased region" description="Low complexity" evidence="13">
    <location>
        <begin position="145"/>
        <end position="159"/>
    </location>
</feature>
<gene>
    <name evidence="17" type="ORF">ACG0Z6_06320</name>
</gene>
<evidence type="ECO:0000259" key="15">
    <source>
        <dbReference type="PROSITE" id="PS50851"/>
    </source>
</evidence>
<feature type="compositionally biased region" description="Low complexity" evidence="13">
    <location>
        <begin position="294"/>
        <end position="307"/>
    </location>
</feature>
<evidence type="ECO:0000259" key="16">
    <source>
        <dbReference type="PROSITE" id="PS50894"/>
    </source>
</evidence>
<keyword evidence="8" id="KW-0418">Kinase</keyword>
<dbReference type="Pfam" id="PF02895">
    <property type="entry name" value="H-kinase_dim"/>
    <property type="match status" value="1"/>
</dbReference>
<dbReference type="InterPro" id="IPR004105">
    <property type="entry name" value="CheA-like_dim"/>
</dbReference>
<dbReference type="PROSITE" id="PS50894">
    <property type="entry name" value="HPT"/>
    <property type="match status" value="1"/>
</dbReference>
<evidence type="ECO:0000256" key="10">
    <source>
        <dbReference type="ARBA" id="ARBA00023012"/>
    </source>
</evidence>
<comment type="function">
    <text evidence="11">Involved in the transmission of sensory signals from the chemoreceptors to the flagellar motors. CheA is autophosphorylated; it can transfer its phosphate group to either CheB or CheY.</text>
</comment>
<feature type="modified residue" description="Phosphohistidine" evidence="12">
    <location>
        <position position="54"/>
    </location>
</feature>
<feature type="domain" description="HPt" evidence="16">
    <location>
        <begin position="7"/>
        <end position="111"/>
    </location>
</feature>
<keyword evidence="9" id="KW-0067">ATP-binding</keyword>
<dbReference type="PROSITE" id="PS50851">
    <property type="entry name" value="CHEW"/>
    <property type="match status" value="1"/>
</dbReference>
<dbReference type="InterPro" id="IPR005467">
    <property type="entry name" value="His_kinase_dom"/>
</dbReference>
<dbReference type="InterPro" id="IPR037006">
    <property type="entry name" value="CheA-like_homodim_sf"/>
</dbReference>
<dbReference type="PRINTS" id="PR00344">
    <property type="entry name" value="BCTRLSENSOR"/>
</dbReference>
<evidence type="ECO:0000256" key="5">
    <source>
        <dbReference type="ARBA" id="ARBA00022553"/>
    </source>
</evidence>
<dbReference type="PROSITE" id="PS50109">
    <property type="entry name" value="HIS_KIN"/>
    <property type="match status" value="1"/>
</dbReference>
<dbReference type="GO" id="GO:0004673">
    <property type="term" value="F:protein histidine kinase activity"/>
    <property type="evidence" value="ECO:0007669"/>
    <property type="project" value="UniProtKB-EC"/>
</dbReference>
<dbReference type="InterPro" id="IPR036061">
    <property type="entry name" value="CheW-like_dom_sf"/>
</dbReference>
<protein>
    <recommendedName>
        <fullName evidence="3">Chemotaxis protein CheA</fullName>
        <ecNumber evidence="2">2.7.13.3</ecNumber>
    </recommendedName>
</protein>
<dbReference type="CDD" id="cd00088">
    <property type="entry name" value="HPT"/>
    <property type="match status" value="1"/>
</dbReference>
<feature type="domain" description="Histidine kinase" evidence="14">
    <location>
        <begin position="381"/>
        <end position="590"/>
    </location>
</feature>
<comment type="catalytic activity">
    <reaction evidence="1">
        <text>ATP + protein L-histidine = ADP + protein N-phospho-L-histidine.</text>
        <dbReference type="EC" id="2.7.13.3"/>
    </reaction>
</comment>
<dbReference type="EMBL" id="JBIGHZ010000002">
    <property type="protein sequence ID" value="MFG6447861.1"/>
    <property type="molecule type" value="Genomic_DNA"/>
</dbReference>
<evidence type="ECO:0000256" key="7">
    <source>
        <dbReference type="ARBA" id="ARBA00022741"/>
    </source>
</evidence>
<keyword evidence="5 12" id="KW-0597">Phosphoprotein</keyword>
<evidence type="ECO:0000256" key="9">
    <source>
        <dbReference type="ARBA" id="ARBA00022840"/>
    </source>
</evidence>
<dbReference type="InterPro" id="IPR036890">
    <property type="entry name" value="HATPase_C_sf"/>
</dbReference>
<dbReference type="SMART" id="SM00073">
    <property type="entry name" value="HPT"/>
    <property type="match status" value="1"/>
</dbReference>
<keyword evidence="4" id="KW-0145">Chemotaxis</keyword>
<evidence type="ECO:0000256" key="13">
    <source>
        <dbReference type="SAM" id="MobiDB-lite"/>
    </source>
</evidence>
<evidence type="ECO:0000256" key="8">
    <source>
        <dbReference type="ARBA" id="ARBA00022777"/>
    </source>
</evidence>
<feature type="compositionally biased region" description="Basic and acidic residues" evidence="13">
    <location>
        <begin position="322"/>
        <end position="344"/>
    </location>
</feature>
<feature type="domain" description="CheW-like" evidence="15">
    <location>
        <begin position="592"/>
        <end position="726"/>
    </location>
</feature>